<dbReference type="EMBL" id="JANBUK010000716">
    <property type="protein sequence ID" value="KAJ2788939.1"/>
    <property type="molecule type" value="Genomic_DNA"/>
</dbReference>
<reference evidence="1" key="1">
    <citation type="submission" date="2022-07" db="EMBL/GenBank/DDBJ databases">
        <title>Phylogenomic reconstructions and comparative analyses of Kickxellomycotina fungi.</title>
        <authorList>
            <person name="Reynolds N.K."/>
            <person name="Stajich J.E."/>
            <person name="Barry K."/>
            <person name="Grigoriev I.V."/>
            <person name="Crous P."/>
            <person name="Smith M.E."/>
        </authorList>
    </citation>
    <scope>NUCLEOTIDE SEQUENCE</scope>
    <source>
        <strain evidence="1">BCRC 34191</strain>
    </source>
</reference>
<evidence type="ECO:0000313" key="2">
    <source>
        <dbReference type="Proteomes" id="UP001140066"/>
    </source>
</evidence>
<name>A0ACC1KEM6_9FUNG</name>
<evidence type="ECO:0000313" key="1">
    <source>
        <dbReference type="EMBL" id="KAJ2788939.1"/>
    </source>
</evidence>
<comment type="caution">
    <text evidence="1">The sequence shown here is derived from an EMBL/GenBank/DDBJ whole genome shotgun (WGS) entry which is preliminary data.</text>
</comment>
<proteinExistence type="predicted"/>
<protein>
    <submittedName>
        <fullName evidence="1">Uncharacterized protein</fullName>
    </submittedName>
</protein>
<gene>
    <name evidence="1" type="ORF">GGI18_002683</name>
</gene>
<keyword evidence="2" id="KW-1185">Reference proteome</keyword>
<dbReference type="Proteomes" id="UP001140066">
    <property type="component" value="Unassembled WGS sequence"/>
</dbReference>
<accession>A0ACC1KEM6</accession>
<organism evidence="1 2">
    <name type="scientific">Coemansia linderi</name>
    <dbReference type="NCBI Taxonomy" id="2663919"/>
    <lineage>
        <taxon>Eukaryota</taxon>
        <taxon>Fungi</taxon>
        <taxon>Fungi incertae sedis</taxon>
        <taxon>Zoopagomycota</taxon>
        <taxon>Kickxellomycotina</taxon>
        <taxon>Kickxellomycetes</taxon>
        <taxon>Kickxellales</taxon>
        <taxon>Kickxellaceae</taxon>
        <taxon>Coemansia</taxon>
    </lineage>
</organism>
<sequence>MDIREITDASLLSDKQRTHHCSWTNCSKSFTRKSDLKRHFRIHTNEKPYECHHSECGKRFVQKSALTVHLRTHSGEKPHCCKEPNCGKRFSDSSSLARHRHTHSGKRTYLCSFDRCNKQFCTKSALSSHHRDHMSTFQNEPLEPELSLASSSRSLSPLELRSEHGACHDDSSSSSFPRLRVAECPSTRPHYACIPAPVYGRWGDDALTNILRGPLQYPTSTCRSNRSDTVSSFGSSAGLPTPPLNRDARQESDSPSPQSSPAMSPAAPDYLGVLSRAASAQLPLPTASLCPPSTRLPGMGSALHQRTQTPRALGWSYSSLLSPTNSRFAPY</sequence>